<keyword evidence="14" id="KW-1185">Reference proteome</keyword>
<dbReference type="InterPro" id="IPR027256">
    <property type="entry name" value="P-typ_ATPase_IB"/>
</dbReference>
<dbReference type="PANTHER" id="PTHR43520:SF8">
    <property type="entry name" value="P-TYPE CU(+) TRANSPORTER"/>
    <property type="match status" value="1"/>
</dbReference>
<dbReference type="InterPro" id="IPR023299">
    <property type="entry name" value="ATPase_P-typ_cyto_dom_N"/>
</dbReference>
<gene>
    <name evidence="13" type="ORF">FYC77_06395</name>
</gene>
<dbReference type="GO" id="GO:0043682">
    <property type="term" value="F:P-type divalent copper transporter activity"/>
    <property type="evidence" value="ECO:0007669"/>
    <property type="project" value="TreeGrafter"/>
</dbReference>
<dbReference type="InterPro" id="IPR008250">
    <property type="entry name" value="ATPase_P-typ_transduc_dom_A_sf"/>
</dbReference>
<dbReference type="InterPro" id="IPR059000">
    <property type="entry name" value="ATPase_P-type_domA"/>
</dbReference>
<evidence type="ECO:0000256" key="2">
    <source>
        <dbReference type="ARBA" id="ARBA00006024"/>
    </source>
</evidence>
<feature type="transmembrane region" description="Helical" evidence="11">
    <location>
        <begin position="184"/>
        <end position="206"/>
    </location>
</feature>
<dbReference type="InterPro" id="IPR023214">
    <property type="entry name" value="HAD_sf"/>
</dbReference>
<evidence type="ECO:0000256" key="9">
    <source>
        <dbReference type="ARBA" id="ARBA00023136"/>
    </source>
</evidence>
<evidence type="ECO:0000256" key="7">
    <source>
        <dbReference type="ARBA" id="ARBA00022967"/>
    </source>
</evidence>
<feature type="transmembrane region" description="Helical" evidence="11">
    <location>
        <begin position="760"/>
        <end position="779"/>
    </location>
</feature>
<dbReference type="CDD" id="cd00371">
    <property type="entry name" value="HMA"/>
    <property type="match status" value="1"/>
</dbReference>
<feature type="compositionally biased region" description="Gly residues" evidence="10">
    <location>
        <begin position="70"/>
        <end position="80"/>
    </location>
</feature>
<dbReference type="SUPFAM" id="SSF81653">
    <property type="entry name" value="Calcium ATPase, transduction domain A"/>
    <property type="match status" value="1"/>
</dbReference>
<comment type="caution">
    <text evidence="13">The sequence shown here is derived from an EMBL/GenBank/DDBJ whole genome shotgun (WGS) entry which is preliminary data.</text>
</comment>
<dbReference type="PROSITE" id="PS01229">
    <property type="entry name" value="COF_2"/>
    <property type="match status" value="1"/>
</dbReference>
<feature type="compositionally biased region" description="Low complexity" evidence="10">
    <location>
        <begin position="510"/>
        <end position="523"/>
    </location>
</feature>
<feature type="transmembrane region" description="Helical" evidence="11">
    <location>
        <begin position="105"/>
        <end position="131"/>
    </location>
</feature>
<dbReference type="PRINTS" id="PR00119">
    <property type="entry name" value="CATATPASE"/>
</dbReference>
<dbReference type="SFLD" id="SFLDG00002">
    <property type="entry name" value="C1.7:_P-type_atpase_like"/>
    <property type="match status" value="1"/>
</dbReference>
<dbReference type="GO" id="GO:0012505">
    <property type="term" value="C:endomembrane system"/>
    <property type="evidence" value="ECO:0007669"/>
    <property type="project" value="UniProtKB-SubCell"/>
</dbReference>
<dbReference type="EMBL" id="VTAW01000005">
    <property type="protein sequence ID" value="TYT62952.1"/>
    <property type="molecule type" value="Genomic_DNA"/>
</dbReference>
<dbReference type="Proteomes" id="UP000324104">
    <property type="component" value="Unassembled WGS sequence"/>
</dbReference>
<evidence type="ECO:0000256" key="1">
    <source>
        <dbReference type="ARBA" id="ARBA00004127"/>
    </source>
</evidence>
<dbReference type="Pfam" id="PF00403">
    <property type="entry name" value="HMA"/>
    <property type="match status" value="1"/>
</dbReference>
<dbReference type="Gene3D" id="2.70.150.10">
    <property type="entry name" value="Calcium-transporting ATPase, cytoplasmic transduction domain A"/>
    <property type="match status" value="1"/>
</dbReference>
<name>A0A5D5ASW5_9EURY</name>
<dbReference type="Gene3D" id="3.30.70.100">
    <property type="match status" value="1"/>
</dbReference>
<evidence type="ECO:0000256" key="4">
    <source>
        <dbReference type="ARBA" id="ARBA00022723"/>
    </source>
</evidence>
<protein>
    <submittedName>
        <fullName evidence="13">Cation-translocating P-type ATPase</fullName>
    </submittedName>
</protein>
<sequence length="782" mass="81204">MHSATCETYLESVAGALEGVERAEASYVAEALSVDHDPDRISETELERAVSQLGYTAYRREEANPEDRGASGGDVGGESTGGTRRSREMSGVRKRRSDDILEMRYVAGVVFGTFLLVPYATVFYPVYLSAYSSRGVLAHYQGAFTSLEGGVFLPVLFVLTGAVLLLTGWPLLRGAYVGLRLREPNAHLLAALTILAAYAYGTLSLAFGRIDVYYDLTIVVAALVMAAVFADAMVKRRAMDCLVDLTISQVDEARRLEADGSTRSVPVGELEPGDWVLIREGERIPVDGVLLESECTVDEAVVTGESLPVVVTPGETVVGGSLVVDGSAVIDVGGEPTSRLEQLTETVWNVQSATHGMTRHGNALAAKVAPAVIGVAILAGVVGYGVGSGATGATAAILLTVVAASPWALALATPVSVAASVHEALERGIVVFDETVFERIRDVDVVVFDKTGTLTTGEMSVRETDLSDDLLAVAAALERHSSHPVAEAIVDAADDGPGPRDGRSRRAATESPRSDGGSSGESDAAVPDAGDGTPATDVREFRSHAIGVEGIVAGDRVVVGHPDLVGERTGGLGPALEERIERERKNGGLPVVVGRDGHVEGLIVVGDEPRADWEQTVTSLHERGVDVVVLTGDAETAAGRFVDHPCVDHVFAAVPPDGKTAAVERLKGQGRVAMVGDGTNDAPALAEADLGVSLGSGTALASDAADLAIVDEELAGVERAFDLATAARGRLRQNLGLALVYNAIAVPIAVVGLLNPLFATAAAVVTAALVAANASRSLVDGA</sequence>
<evidence type="ECO:0000256" key="5">
    <source>
        <dbReference type="ARBA" id="ARBA00022741"/>
    </source>
</evidence>
<feature type="domain" description="HMA" evidence="12">
    <location>
        <begin position="1"/>
        <end position="58"/>
    </location>
</feature>
<dbReference type="NCBIfam" id="TIGR01525">
    <property type="entry name" value="ATPase-IB_hvy"/>
    <property type="match status" value="1"/>
</dbReference>
<evidence type="ECO:0000256" key="11">
    <source>
        <dbReference type="SAM" id="Phobius"/>
    </source>
</evidence>
<proteinExistence type="inferred from homology"/>
<evidence type="ECO:0000256" key="3">
    <source>
        <dbReference type="ARBA" id="ARBA00022692"/>
    </source>
</evidence>
<feature type="transmembrane region" description="Helical" evidence="11">
    <location>
        <begin position="735"/>
        <end position="754"/>
    </location>
</feature>
<dbReference type="GO" id="GO:0055070">
    <property type="term" value="P:copper ion homeostasis"/>
    <property type="evidence" value="ECO:0007669"/>
    <property type="project" value="TreeGrafter"/>
</dbReference>
<evidence type="ECO:0000313" key="13">
    <source>
        <dbReference type="EMBL" id="TYT62952.1"/>
    </source>
</evidence>
<dbReference type="GO" id="GO:0016020">
    <property type="term" value="C:membrane"/>
    <property type="evidence" value="ECO:0007669"/>
    <property type="project" value="InterPro"/>
</dbReference>
<dbReference type="InterPro" id="IPR006121">
    <property type="entry name" value="HMA_dom"/>
</dbReference>
<keyword evidence="4" id="KW-0479">Metal-binding</keyword>
<dbReference type="AlphaFoldDB" id="A0A5D5ASW5"/>
<dbReference type="InterPro" id="IPR036412">
    <property type="entry name" value="HAD-like_sf"/>
</dbReference>
<organism evidence="13 14">
    <name type="scientific">Natrialba swarupiae</name>
    <dbReference type="NCBI Taxonomy" id="2448032"/>
    <lineage>
        <taxon>Archaea</taxon>
        <taxon>Methanobacteriati</taxon>
        <taxon>Methanobacteriota</taxon>
        <taxon>Stenosarchaea group</taxon>
        <taxon>Halobacteria</taxon>
        <taxon>Halobacteriales</taxon>
        <taxon>Natrialbaceae</taxon>
        <taxon>Natrialba</taxon>
    </lineage>
</organism>
<feature type="transmembrane region" description="Helical" evidence="11">
    <location>
        <begin position="392"/>
        <end position="412"/>
    </location>
</feature>
<dbReference type="GO" id="GO:0005524">
    <property type="term" value="F:ATP binding"/>
    <property type="evidence" value="ECO:0007669"/>
    <property type="project" value="UniProtKB-KW"/>
</dbReference>
<keyword evidence="5" id="KW-0547">Nucleotide-binding</keyword>
<evidence type="ECO:0000256" key="6">
    <source>
        <dbReference type="ARBA" id="ARBA00022840"/>
    </source>
</evidence>
<dbReference type="SUPFAM" id="SSF55008">
    <property type="entry name" value="HMA, heavy metal-associated domain"/>
    <property type="match status" value="1"/>
</dbReference>
<evidence type="ECO:0000313" key="14">
    <source>
        <dbReference type="Proteomes" id="UP000324104"/>
    </source>
</evidence>
<evidence type="ECO:0000256" key="10">
    <source>
        <dbReference type="SAM" id="MobiDB-lite"/>
    </source>
</evidence>
<evidence type="ECO:0000259" key="12">
    <source>
        <dbReference type="PROSITE" id="PS50846"/>
    </source>
</evidence>
<dbReference type="Gene3D" id="3.40.50.1000">
    <property type="entry name" value="HAD superfamily/HAD-like"/>
    <property type="match status" value="1"/>
</dbReference>
<accession>A0A5D5ASW5</accession>
<dbReference type="InterPro" id="IPR036163">
    <property type="entry name" value="HMA_dom_sf"/>
</dbReference>
<dbReference type="Gene3D" id="3.40.1110.10">
    <property type="entry name" value="Calcium-transporting ATPase, cytoplasmic domain N"/>
    <property type="match status" value="1"/>
</dbReference>
<dbReference type="NCBIfam" id="TIGR01494">
    <property type="entry name" value="ATPase_P-type"/>
    <property type="match status" value="2"/>
</dbReference>
<evidence type="ECO:0000256" key="8">
    <source>
        <dbReference type="ARBA" id="ARBA00022989"/>
    </source>
</evidence>
<feature type="region of interest" description="Disordered" evidence="10">
    <location>
        <begin position="57"/>
        <end position="91"/>
    </location>
</feature>
<dbReference type="SFLD" id="SFLDS00003">
    <property type="entry name" value="Haloacid_Dehalogenase"/>
    <property type="match status" value="1"/>
</dbReference>
<dbReference type="PROSITE" id="PS50846">
    <property type="entry name" value="HMA_2"/>
    <property type="match status" value="1"/>
</dbReference>
<dbReference type="GO" id="GO:0016887">
    <property type="term" value="F:ATP hydrolysis activity"/>
    <property type="evidence" value="ECO:0007669"/>
    <property type="project" value="InterPro"/>
</dbReference>
<keyword evidence="3 11" id="KW-0812">Transmembrane</keyword>
<comment type="similarity">
    <text evidence="2">Belongs to the cation transport ATPase (P-type) (TC 3.A.3) family. Type IB subfamily.</text>
</comment>
<keyword evidence="7" id="KW-1278">Translocase</keyword>
<feature type="transmembrane region" description="Helical" evidence="11">
    <location>
        <begin position="151"/>
        <end position="172"/>
    </location>
</feature>
<keyword evidence="8 11" id="KW-1133">Transmembrane helix</keyword>
<dbReference type="SUPFAM" id="SSF56784">
    <property type="entry name" value="HAD-like"/>
    <property type="match status" value="1"/>
</dbReference>
<keyword evidence="9 11" id="KW-0472">Membrane</keyword>
<feature type="compositionally biased region" description="Basic and acidic residues" evidence="10">
    <location>
        <begin position="497"/>
        <end position="508"/>
    </location>
</feature>
<dbReference type="PROSITE" id="PS00154">
    <property type="entry name" value="ATPASE_E1_E2"/>
    <property type="match status" value="1"/>
</dbReference>
<dbReference type="Pfam" id="PF00702">
    <property type="entry name" value="Hydrolase"/>
    <property type="match status" value="1"/>
</dbReference>
<feature type="region of interest" description="Disordered" evidence="10">
    <location>
        <begin position="490"/>
        <end position="536"/>
    </location>
</feature>
<dbReference type="InterPro" id="IPR001757">
    <property type="entry name" value="P_typ_ATPase"/>
</dbReference>
<dbReference type="InterPro" id="IPR018303">
    <property type="entry name" value="ATPase_P-typ_P_site"/>
</dbReference>
<feature type="transmembrane region" description="Helical" evidence="11">
    <location>
        <begin position="212"/>
        <end position="230"/>
    </location>
</feature>
<dbReference type="SFLD" id="SFLDF00027">
    <property type="entry name" value="p-type_atpase"/>
    <property type="match status" value="1"/>
</dbReference>
<keyword evidence="6" id="KW-0067">ATP-binding</keyword>
<dbReference type="PANTHER" id="PTHR43520">
    <property type="entry name" value="ATP7, ISOFORM B"/>
    <property type="match status" value="1"/>
</dbReference>
<dbReference type="Pfam" id="PF00122">
    <property type="entry name" value="E1-E2_ATPase"/>
    <property type="match status" value="1"/>
</dbReference>
<comment type="subcellular location">
    <subcellularLocation>
        <location evidence="1">Endomembrane system</location>
        <topology evidence="1">Multi-pass membrane protein</topology>
    </subcellularLocation>
</comment>
<feature type="transmembrane region" description="Helical" evidence="11">
    <location>
        <begin position="364"/>
        <end position="386"/>
    </location>
</feature>
<dbReference type="GO" id="GO:0005507">
    <property type="term" value="F:copper ion binding"/>
    <property type="evidence" value="ECO:0007669"/>
    <property type="project" value="TreeGrafter"/>
</dbReference>
<dbReference type="InterPro" id="IPR044492">
    <property type="entry name" value="P_typ_ATPase_HD_dom"/>
</dbReference>
<feature type="compositionally biased region" description="Basic and acidic residues" evidence="10">
    <location>
        <begin position="58"/>
        <end position="69"/>
    </location>
</feature>
<reference evidence="13 14" key="1">
    <citation type="submission" date="2019-08" db="EMBL/GenBank/DDBJ databases">
        <title>Archaea genome.</title>
        <authorList>
            <person name="Kajale S."/>
            <person name="Shouche Y."/>
            <person name="Deshpande N."/>
            <person name="Sharma A."/>
        </authorList>
    </citation>
    <scope>NUCLEOTIDE SEQUENCE [LARGE SCALE GENOMIC DNA]</scope>
    <source>
        <strain evidence="13 14">ESP3B_9</strain>
    </source>
</reference>